<dbReference type="PANTHER" id="PTHR30353:SF15">
    <property type="entry name" value="INNER MEMBRANE PROTEIN YABI"/>
    <property type="match status" value="1"/>
</dbReference>
<evidence type="ECO:0000256" key="2">
    <source>
        <dbReference type="ARBA" id="ARBA00010792"/>
    </source>
</evidence>
<keyword evidence="4 7" id="KW-0812">Transmembrane</keyword>
<keyword evidence="3 7" id="KW-1003">Cell membrane</keyword>
<keyword evidence="6 7" id="KW-0472">Membrane</keyword>
<feature type="transmembrane region" description="Helical" evidence="7">
    <location>
        <begin position="142"/>
        <end position="164"/>
    </location>
</feature>
<accession>A0ABN1UNY7</accession>
<feature type="domain" description="VTT" evidence="8">
    <location>
        <begin position="36"/>
        <end position="161"/>
    </location>
</feature>
<dbReference type="EMBL" id="BAAAJE010000023">
    <property type="protein sequence ID" value="GAA1157538.1"/>
    <property type="molecule type" value="Genomic_DNA"/>
</dbReference>
<dbReference type="InterPro" id="IPR032818">
    <property type="entry name" value="DedA-like"/>
</dbReference>
<evidence type="ECO:0000256" key="7">
    <source>
        <dbReference type="RuleBase" id="RU367016"/>
    </source>
</evidence>
<comment type="similarity">
    <text evidence="2 7">Belongs to the DedA family.</text>
</comment>
<comment type="subcellular location">
    <subcellularLocation>
        <location evidence="1 7">Cell membrane</location>
        <topology evidence="1 7">Multi-pass membrane protein</topology>
    </subcellularLocation>
</comment>
<evidence type="ECO:0000313" key="10">
    <source>
        <dbReference type="Proteomes" id="UP001499979"/>
    </source>
</evidence>
<dbReference type="InterPro" id="IPR032816">
    <property type="entry name" value="VTT_dom"/>
</dbReference>
<feature type="transmembrane region" description="Helical" evidence="7">
    <location>
        <begin position="12"/>
        <end position="36"/>
    </location>
</feature>
<keyword evidence="10" id="KW-1185">Reference proteome</keyword>
<proteinExistence type="inferred from homology"/>
<feature type="transmembrane region" description="Helical" evidence="7">
    <location>
        <begin position="56"/>
        <end position="75"/>
    </location>
</feature>
<name>A0ABN1UNY7_9ACTN</name>
<evidence type="ECO:0000256" key="1">
    <source>
        <dbReference type="ARBA" id="ARBA00004651"/>
    </source>
</evidence>
<evidence type="ECO:0000256" key="5">
    <source>
        <dbReference type="ARBA" id="ARBA00022989"/>
    </source>
</evidence>
<dbReference type="PANTHER" id="PTHR30353">
    <property type="entry name" value="INNER MEMBRANE PROTEIN DEDA-RELATED"/>
    <property type="match status" value="1"/>
</dbReference>
<feature type="transmembrane region" description="Helical" evidence="7">
    <location>
        <begin position="170"/>
        <end position="192"/>
    </location>
</feature>
<evidence type="ECO:0000256" key="3">
    <source>
        <dbReference type="ARBA" id="ARBA00022475"/>
    </source>
</evidence>
<gene>
    <name evidence="9" type="ORF">GCM10009606_39400</name>
</gene>
<sequence length="208" mass="21406">MTGLLDHLLATPAWLVLLVVFVLPALESSAFLGFLFPGETAVLLGGVAAGQGHLPLAAVVAAGVAGAVLGDAIGFQVGRRWGRRLLDSTLGRFVDARHLDRSERALRRGGVWAVFLGRFTAALRVLIPGLAGMAGMPPRRFLAANIAGGTIWGALVATAGYLAGNSWHAVAHYLSGAGLALTAGVVVVLVLVHLGRVVLRARAGSARA</sequence>
<reference evidence="9 10" key="1">
    <citation type="journal article" date="2019" name="Int. J. Syst. Evol. Microbiol.">
        <title>The Global Catalogue of Microorganisms (GCM) 10K type strain sequencing project: providing services to taxonomists for standard genome sequencing and annotation.</title>
        <authorList>
            <consortium name="The Broad Institute Genomics Platform"/>
            <consortium name="The Broad Institute Genome Sequencing Center for Infectious Disease"/>
            <person name="Wu L."/>
            <person name="Ma J."/>
        </authorList>
    </citation>
    <scope>NUCLEOTIDE SEQUENCE [LARGE SCALE GENOMIC DNA]</scope>
    <source>
        <strain evidence="9 10">JCM 11813</strain>
    </source>
</reference>
<evidence type="ECO:0000259" key="8">
    <source>
        <dbReference type="Pfam" id="PF09335"/>
    </source>
</evidence>
<evidence type="ECO:0000313" key="9">
    <source>
        <dbReference type="EMBL" id="GAA1157538.1"/>
    </source>
</evidence>
<dbReference type="Pfam" id="PF09335">
    <property type="entry name" value="VTT_dom"/>
    <property type="match status" value="1"/>
</dbReference>
<evidence type="ECO:0000256" key="6">
    <source>
        <dbReference type="ARBA" id="ARBA00023136"/>
    </source>
</evidence>
<dbReference type="Proteomes" id="UP001499979">
    <property type="component" value="Unassembled WGS sequence"/>
</dbReference>
<organism evidence="9 10">
    <name type="scientific">Nocardioides aquiterrae</name>
    <dbReference type="NCBI Taxonomy" id="203799"/>
    <lineage>
        <taxon>Bacteria</taxon>
        <taxon>Bacillati</taxon>
        <taxon>Actinomycetota</taxon>
        <taxon>Actinomycetes</taxon>
        <taxon>Propionibacteriales</taxon>
        <taxon>Nocardioidaceae</taxon>
        <taxon>Nocardioides</taxon>
    </lineage>
</organism>
<comment type="caution">
    <text evidence="9">The sequence shown here is derived from an EMBL/GenBank/DDBJ whole genome shotgun (WGS) entry which is preliminary data.</text>
</comment>
<evidence type="ECO:0000256" key="4">
    <source>
        <dbReference type="ARBA" id="ARBA00022692"/>
    </source>
</evidence>
<dbReference type="RefSeq" id="WP_343909391.1">
    <property type="nucleotide sequence ID" value="NZ_BAAAJE010000023.1"/>
</dbReference>
<keyword evidence="5 7" id="KW-1133">Transmembrane helix</keyword>
<protein>
    <recommendedName>
        <fullName evidence="8">VTT domain-containing protein</fullName>
    </recommendedName>
</protein>